<dbReference type="AlphaFoldDB" id="A0A7J8LTS7"/>
<protein>
    <recommendedName>
        <fullName evidence="3">RNase H type-1 domain-containing protein</fullName>
    </recommendedName>
</protein>
<dbReference type="InterPro" id="IPR036397">
    <property type="entry name" value="RNaseH_sf"/>
</dbReference>
<comment type="caution">
    <text evidence="1">The sequence shown here is derived from an EMBL/GenBank/DDBJ whole genome shotgun (WGS) entry which is preliminary data.</text>
</comment>
<dbReference type="Gene3D" id="3.30.420.10">
    <property type="entry name" value="Ribonuclease H-like superfamily/Ribonuclease H"/>
    <property type="match status" value="1"/>
</dbReference>
<keyword evidence="2" id="KW-1185">Reference proteome</keyword>
<gene>
    <name evidence="1" type="ORF">Golob_025920</name>
</gene>
<reference evidence="1 2" key="1">
    <citation type="journal article" date="2019" name="Genome Biol. Evol.">
        <title>Insights into the evolution of the New World diploid cottons (Gossypium, subgenus Houzingenia) based on genome sequencing.</title>
        <authorList>
            <person name="Grover C.E."/>
            <person name="Arick M.A. 2nd"/>
            <person name="Thrash A."/>
            <person name="Conover J.L."/>
            <person name="Sanders W.S."/>
            <person name="Peterson D.G."/>
            <person name="Frelichowski J.E."/>
            <person name="Scheffler J.A."/>
            <person name="Scheffler B.E."/>
            <person name="Wendel J.F."/>
        </authorList>
    </citation>
    <scope>NUCLEOTIDE SEQUENCE [LARGE SCALE GENOMIC DNA]</scope>
    <source>
        <strain evidence="1">157</strain>
        <tissue evidence="1">Leaf</tissue>
    </source>
</reference>
<dbReference type="Proteomes" id="UP000593572">
    <property type="component" value="Unassembled WGS sequence"/>
</dbReference>
<proteinExistence type="predicted"/>
<evidence type="ECO:0000313" key="1">
    <source>
        <dbReference type="EMBL" id="MBA0555763.1"/>
    </source>
</evidence>
<name>A0A7J8LTS7_9ROSI</name>
<feature type="non-terminal residue" evidence="1">
    <location>
        <position position="119"/>
    </location>
</feature>
<sequence length="119" mass="13534">YVSFNNKVTRADLLTKSSLSSLRGNWICLRLDGVVKLDIALAAIGGTNSMEAVNAIHDRYPNSLDSLLVRRIHKLLSRIGHWILRHIPREDNRKADGIAKFVQEMRERLLLFEASPLEN</sequence>
<organism evidence="1 2">
    <name type="scientific">Gossypium lobatum</name>
    <dbReference type="NCBI Taxonomy" id="34289"/>
    <lineage>
        <taxon>Eukaryota</taxon>
        <taxon>Viridiplantae</taxon>
        <taxon>Streptophyta</taxon>
        <taxon>Embryophyta</taxon>
        <taxon>Tracheophyta</taxon>
        <taxon>Spermatophyta</taxon>
        <taxon>Magnoliopsida</taxon>
        <taxon>eudicotyledons</taxon>
        <taxon>Gunneridae</taxon>
        <taxon>Pentapetalae</taxon>
        <taxon>rosids</taxon>
        <taxon>malvids</taxon>
        <taxon>Malvales</taxon>
        <taxon>Malvaceae</taxon>
        <taxon>Malvoideae</taxon>
        <taxon>Gossypium</taxon>
    </lineage>
</organism>
<accession>A0A7J8LTS7</accession>
<evidence type="ECO:0000313" key="2">
    <source>
        <dbReference type="Proteomes" id="UP000593572"/>
    </source>
</evidence>
<dbReference type="GO" id="GO:0003676">
    <property type="term" value="F:nucleic acid binding"/>
    <property type="evidence" value="ECO:0007669"/>
    <property type="project" value="InterPro"/>
</dbReference>
<evidence type="ECO:0008006" key="3">
    <source>
        <dbReference type="Google" id="ProtNLM"/>
    </source>
</evidence>
<dbReference type="EMBL" id="JABEZX010000005">
    <property type="protein sequence ID" value="MBA0555763.1"/>
    <property type="molecule type" value="Genomic_DNA"/>
</dbReference>